<evidence type="ECO:0000313" key="3">
    <source>
        <dbReference type="Proteomes" id="UP000012073"/>
    </source>
</evidence>
<dbReference type="AlphaFoldDB" id="R7QSA6"/>
<protein>
    <submittedName>
        <fullName evidence="2">Uncharacterized protein</fullName>
    </submittedName>
</protein>
<dbReference type="KEGG" id="ccp:CHC_T00007101001"/>
<evidence type="ECO:0000256" key="1">
    <source>
        <dbReference type="SAM" id="SignalP"/>
    </source>
</evidence>
<organism evidence="2 3">
    <name type="scientific">Chondrus crispus</name>
    <name type="common">Carrageen Irish moss</name>
    <name type="synonym">Polymorpha crispa</name>
    <dbReference type="NCBI Taxonomy" id="2769"/>
    <lineage>
        <taxon>Eukaryota</taxon>
        <taxon>Rhodophyta</taxon>
        <taxon>Florideophyceae</taxon>
        <taxon>Rhodymeniophycidae</taxon>
        <taxon>Gigartinales</taxon>
        <taxon>Gigartinaceae</taxon>
        <taxon>Chondrus</taxon>
    </lineage>
</organism>
<evidence type="ECO:0000313" key="2">
    <source>
        <dbReference type="EMBL" id="CDF40275.1"/>
    </source>
</evidence>
<dbReference type="RefSeq" id="XP_005710569.1">
    <property type="nucleotide sequence ID" value="XM_005710512.1"/>
</dbReference>
<name>R7QSA6_CHOCR</name>
<proteinExistence type="predicted"/>
<sequence length="35" mass="3639">MASRSLLIFALLLFVCLLSVQTPTSTALVAAADDS</sequence>
<dbReference type="Proteomes" id="UP000012073">
    <property type="component" value="Unassembled WGS sequence"/>
</dbReference>
<keyword evidence="3" id="KW-1185">Reference proteome</keyword>
<dbReference type="GeneID" id="17318299"/>
<dbReference type="Gramene" id="CDF40275">
    <property type="protein sequence ID" value="CDF40275"/>
    <property type="gene ID" value="CHC_T00007101001"/>
</dbReference>
<accession>R7QSA6</accession>
<keyword evidence="1" id="KW-0732">Signal</keyword>
<dbReference type="EMBL" id="HG002154">
    <property type="protein sequence ID" value="CDF40275.1"/>
    <property type="molecule type" value="Genomic_DNA"/>
</dbReference>
<feature type="signal peptide" evidence="1">
    <location>
        <begin position="1"/>
        <end position="19"/>
    </location>
</feature>
<reference evidence="3" key="1">
    <citation type="journal article" date="2013" name="Proc. Natl. Acad. Sci. U.S.A.">
        <title>Genome structure and metabolic features in the red seaweed Chondrus crispus shed light on evolution of the Archaeplastida.</title>
        <authorList>
            <person name="Collen J."/>
            <person name="Porcel B."/>
            <person name="Carre W."/>
            <person name="Ball S.G."/>
            <person name="Chaparro C."/>
            <person name="Tonon T."/>
            <person name="Barbeyron T."/>
            <person name="Michel G."/>
            <person name="Noel B."/>
            <person name="Valentin K."/>
            <person name="Elias M."/>
            <person name="Artiguenave F."/>
            <person name="Arun A."/>
            <person name="Aury J.M."/>
            <person name="Barbosa-Neto J.F."/>
            <person name="Bothwell J.H."/>
            <person name="Bouget F.Y."/>
            <person name="Brillet L."/>
            <person name="Cabello-Hurtado F."/>
            <person name="Capella-Gutierrez S."/>
            <person name="Charrier B."/>
            <person name="Cladiere L."/>
            <person name="Cock J.M."/>
            <person name="Coelho S.M."/>
            <person name="Colleoni C."/>
            <person name="Czjzek M."/>
            <person name="Da Silva C."/>
            <person name="Delage L."/>
            <person name="Denoeud F."/>
            <person name="Deschamps P."/>
            <person name="Dittami S.M."/>
            <person name="Gabaldon T."/>
            <person name="Gachon C.M."/>
            <person name="Groisillier A."/>
            <person name="Herve C."/>
            <person name="Jabbari K."/>
            <person name="Katinka M."/>
            <person name="Kloareg B."/>
            <person name="Kowalczyk N."/>
            <person name="Labadie K."/>
            <person name="Leblanc C."/>
            <person name="Lopez P.J."/>
            <person name="McLachlan D.H."/>
            <person name="Meslet-Cladiere L."/>
            <person name="Moustafa A."/>
            <person name="Nehr Z."/>
            <person name="Nyvall Collen P."/>
            <person name="Panaud O."/>
            <person name="Partensky F."/>
            <person name="Poulain J."/>
            <person name="Rensing S.A."/>
            <person name="Rousvoal S."/>
            <person name="Samson G."/>
            <person name="Symeonidi A."/>
            <person name="Weissenbach J."/>
            <person name="Zambounis A."/>
            <person name="Wincker P."/>
            <person name="Boyen C."/>
        </authorList>
    </citation>
    <scope>NUCLEOTIDE SEQUENCE [LARGE SCALE GENOMIC DNA]</scope>
    <source>
        <strain evidence="3">cv. Stackhouse</strain>
    </source>
</reference>
<feature type="chain" id="PRO_5004454838" evidence="1">
    <location>
        <begin position="20"/>
        <end position="35"/>
    </location>
</feature>
<gene>
    <name evidence="2" type="ORF">CHC_T00007101001</name>
</gene>